<dbReference type="EMBL" id="LAZR01001520">
    <property type="protein sequence ID" value="KKN43299.1"/>
    <property type="molecule type" value="Genomic_DNA"/>
</dbReference>
<gene>
    <name evidence="1" type="ORF">LCGC14_0704510</name>
</gene>
<name>A0A0F9QLK6_9ZZZZ</name>
<sequence length="154" mass="16772">MSKREQEQKTEGQEKLVVEPTVEEVQASIEANDLAVTQARDALVTVDTTDPKALREASVTLSKAVTALNKDRRILKRLQSGAGGIGAFAKKTFIREMLTTGPQTAADIEAAVVEKFGADSYKPVWLNQIARDLRKAGILVEVHTYYIASAPTTD</sequence>
<dbReference type="AlphaFoldDB" id="A0A0F9QLK6"/>
<evidence type="ECO:0000313" key="1">
    <source>
        <dbReference type="EMBL" id="KKN43299.1"/>
    </source>
</evidence>
<accession>A0A0F9QLK6</accession>
<protein>
    <submittedName>
        <fullName evidence="1">Uncharacterized protein</fullName>
    </submittedName>
</protein>
<comment type="caution">
    <text evidence="1">The sequence shown here is derived from an EMBL/GenBank/DDBJ whole genome shotgun (WGS) entry which is preliminary data.</text>
</comment>
<proteinExistence type="predicted"/>
<reference evidence="1" key="1">
    <citation type="journal article" date="2015" name="Nature">
        <title>Complex archaea that bridge the gap between prokaryotes and eukaryotes.</title>
        <authorList>
            <person name="Spang A."/>
            <person name="Saw J.H."/>
            <person name="Jorgensen S.L."/>
            <person name="Zaremba-Niedzwiedzka K."/>
            <person name="Martijn J."/>
            <person name="Lind A.E."/>
            <person name="van Eijk R."/>
            <person name="Schleper C."/>
            <person name="Guy L."/>
            <person name="Ettema T.J."/>
        </authorList>
    </citation>
    <scope>NUCLEOTIDE SEQUENCE</scope>
</reference>
<organism evidence="1">
    <name type="scientific">marine sediment metagenome</name>
    <dbReference type="NCBI Taxonomy" id="412755"/>
    <lineage>
        <taxon>unclassified sequences</taxon>
        <taxon>metagenomes</taxon>
        <taxon>ecological metagenomes</taxon>
    </lineage>
</organism>